<dbReference type="Ensembl" id="ENSSORT00005039581.1">
    <property type="protein sequence ID" value="ENSSORP00005038588.1"/>
    <property type="gene ID" value="ENSSORG00005018029.1"/>
</dbReference>
<dbReference type="FunCoup" id="A0A673BDX5">
    <property type="interactions" value="363"/>
</dbReference>
<protein>
    <recommendedName>
        <fullName evidence="2">SWIM-type domain-containing protein</fullName>
    </recommendedName>
</protein>
<dbReference type="GeneID" id="115433570"/>
<dbReference type="RefSeq" id="XP_030010909.1">
    <property type="nucleotide sequence ID" value="XM_030155049.1"/>
</dbReference>
<keyword evidence="4" id="KW-1185">Reference proteome</keyword>
<dbReference type="OrthoDB" id="337581at2759"/>
<dbReference type="PANTHER" id="PTHR28498:SF1">
    <property type="entry name" value="ZINC FINGER SWIM DOMAIN-CONTAINING PROTEIN 7"/>
    <property type="match status" value="1"/>
</dbReference>
<evidence type="ECO:0000256" key="1">
    <source>
        <dbReference type="PROSITE-ProRule" id="PRU00325"/>
    </source>
</evidence>
<dbReference type="AlphaFoldDB" id="A0A673BDX5"/>
<reference evidence="3" key="1">
    <citation type="submission" date="2019-06" db="EMBL/GenBank/DDBJ databases">
        <authorList>
            <consortium name="Wellcome Sanger Institute Data Sharing"/>
        </authorList>
    </citation>
    <scope>NUCLEOTIDE SEQUENCE [LARGE SCALE GENOMIC DNA]</scope>
</reference>
<dbReference type="InterPro" id="IPR007527">
    <property type="entry name" value="Znf_SWIM"/>
</dbReference>
<feature type="domain" description="SWIM-type" evidence="2">
    <location>
        <begin position="111"/>
        <end position="149"/>
    </location>
</feature>
<sequence length="173" mass="18729">MYFILKEPHQAGSGHILLPRQFCGSDYFLGPKGLKMGSFLPAVAEQLLADIQRTYEDTAHIPDDLLIALTFVLGSCVLPALDLVDRRSVSRLSSPSGRSVFQVVGGSGRVYTCLTSCHFCPCPSFAYAVLHRGGALMCKHLLAVYLSQAMGVTQQDAVTDQHMTALLSRGTLP</sequence>
<proteinExistence type="predicted"/>
<keyword evidence="1" id="KW-0479">Metal-binding</keyword>
<keyword evidence="1" id="KW-0863">Zinc-finger</keyword>
<dbReference type="PROSITE" id="PS50966">
    <property type="entry name" value="ZF_SWIM"/>
    <property type="match status" value="1"/>
</dbReference>
<dbReference type="GO" id="GO:0097196">
    <property type="term" value="C:Shu complex"/>
    <property type="evidence" value="ECO:0007669"/>
    <property type="project" value="TreeGrafter"/>
</dbReference>
<dbReference type="GO" id="GO:0008270">
    <property type="term" value="F:zinc ion binding"/>
    <property type="evidence" value="ECO:0007669"/>
    <property type="project" value="UniProtKB-KW"/>
</dbReference>
<evidence type="ECO:0000259" key="2">
    <source>
        <dbReference type="PROSITE" id="PS50966"/>
    </source>
</evidence>
<reference evidence="3" key="2">
    <citation type="submission" date="2025-08" db="UniProtKB">
        <authorList>
            <consortium name="Ensembl"/>
        </authorList>
    </citation>
    <scope>IDENTIFICATION</scope>
</reference>
<dbReference type="CTD" id="125150"/>
<accession>A0A673BDX5</accession>
<dbReference type="InParanoid" id="A0A673BDX5"/>
<evidence type="ECO:0000313" key="4">
    <source>
        <dbReference type="Proteomes" id="UP000472271"/>
    </source>
</evidence>
<name>A0A673BDX5_9TELE</name>
<keyword evidence="1" id="KW-0862">Zinc</keyword>
<organism evidence="3 4">
    <name type="scientific">Sphaeramia orbicularis</name>
    <name type="common">orbiculate cardinalfish</name>
    <dbReference type="NCBI Taxonomy" id="375764"/>
    <lineage>
        <taxon>Eukaryota</taxon>
        <taxon>Metazoa</taxon>
        <taxon>Chordata</taxon>
        <taxon>Craniata</taxon>
        <taxon>Vertebrata</taxon>
        <taxon>Euteleostomi</taxon>
        <taxon>Actinopterygii</taxon>
        <taxon>Neopterygii</taxon>
        <taxon>Teleostei</taxon>
        <taxon>Neoteleostei</taxon>
        <taxon>Acanthomorphata</taxon>
        <taxon>Gobiaria</taxon>
        <taxon>Kurtiformes</taxon>
        <taxon>Apogonoidei</taxon>
        <taxon>Apogonidae</taxon>
        <taxon>Apogoninae</taxon>
        <taxon>Sphaeramia</taxon>
    </lineage>
</organism>
<dbReference type="Proteomes" id="UP000472271">
    <property type="component" value="Chromosome 14"/>
</dbReference>
<evidence type="ECO:0000313" key="3">
    <source>
        <dbReference type="Ensembl" id="ENSSORP00005038588.1"/>
    </source>
</evidence>
<reference evidence="3" key="3">
    <citation type="submission" date="2025-09" db="UniProtKB">
        <authorList>
            <consortium name="Ensembl"/>
        </authorList>
    </citation>
    <scope>IDENTIFICATION</scope>
</reference>
<dbReference type="GO" id="GO:0000724">
    <property type="term" value="P:double-strand break repair via homologous recombination"/>
    <property type="evidence" value="ECO:0007669"/>
    <property type="project" value="TreeGrafter"/>
</dbReference>
<dbReference type="PANTHER" id="PTHR28498">
    <property type="entry name" value="ZINC FINGER SWIM DOMAIN-CONTAINING PROTEIN 7"/>
    <property type="match status" value="1"/>
</dbReference>
<gene>
    <name evidence="3" type="primary">zswim7</name>
</gene>